<evidence type="ECO:0000313" key="12">
    <source>
        <dbReference type="EMBL" id="MCT7359213.1"/>
    </source>
</evidence>
<dbReference type="PROSITE" id="PS00618">
    <property type="entry name" value="RECF_2"/>
    <property type="match status" value="1"/>
</dbReference>
<dbReference type="PANTHER" id="PTHR32182">
    <property type="entry name" value="DNA REPLICATION AND REPAIR PROTEIN RECF"/>
    <property type="match status" value="1"/>
</dbReference>
<dbReference type="GO" id="GO:0006260">
    <property type="term" value="P:DNA replication"/>
    <property type="evidence" value="ECO:0007669"/>
    <property type="project" value="UniProtKB-UniRule"/>
</dbReference>
<keyword evidence="13" id="KW-1185">Reference proteome</keyword>
<evidence type="ECO:0000256" key="9">
    <source>
        <dbReference type="HAMAP-Rule" id="MF_00365"/>
    </source>
</evidence>
<keyword evidence="9 10" id="KW-0234">DNA repair</keyword>
<evidence type="ECO:0000256" key="7">
    <source>
        <dbReference type="ARBA" id="ARBA00022840"/>
    </source>
</evidence>
<dbReference type="InterPro" id="IPR003395">
    <property type="entry name" value="RecF/RecN/SMC_N"/>
</dbReference>
<evidence type="ECO:0000256" key="4">
    <source>
        <dbReference type="ARBA" id="ARBA00022490"/>
    </source>
</evidence>
<evidence type="ECO:0000256" key="5">
    <source>
        <dbReference type="ARBA" id="ARBA00022705"/>
    </source>
</evidence>
<keyword evidence="4 9" id="KW-0963">Cytoplasm</keyword>
<comment type="similarity">
    <text evidence="2 9 10">Belongs to the RecF family.</text>
</comment>
<keyword evidence="7 9" id="KW-0067">ATP-binding</keyword>
<dbReference type="Pfam" id="PF02463">
    <property type="entry name" value="SMC_N"/>
    <property type="match status" value="1"/>
</dbReference>
<dbReference type="PROSITE" id="PS00617">
    <property type="entry name" value="RECF_1"/>
    <property type="match status" value="1"/>
</dbReference>
<dbReference type="SUPFAM" id="SSF52540">
    <property type="entry name" value="P-loop containing nucleoside triphosphate hydrolases"/>
    <property type="match status" value="1"/>
</dbReference>
<evidence type="ECO:0000259" key="11">
    <source>
        <dbReference type="PROSITE" id="PS50897"/>
    </source>
</evidence>
<keyword evidence="9 10" id="KW-0227">DNA damage</keyword>
<evidence type="ECO:0000313" key="13">
    <source>
        <dbReference type="Proteomes" id="UP001147830"/>
    </source>
</evidence>
<keyword evidence="5 9" id="KW-0235">DNA replication</keyword>
<proteinExistence type="inferred from homology"/>
<keyword evidence="9 10" id="KW-0742">SOS response</keyword>
<dbReference type="EMBL" id="JAOANI010000015">
    <property type="protein sequence ID" value="MCT7359213.1"/>
    <property type="molecule type" value="Genomic_DNA"/>
</dbReference>
<dbReference type="InterPro" id="IPR027417">
    <property type="entry name" value="P-loop_NTPase"/>
</dbReference>
<dbReference type="GO" id="GO:0000731">
    <property type="term" value="P:DNA synthesis involved in DNA repair"/>
    <property type="evidence" value="ECO:0007669"/>
    <property type="project" value="TreeGrafter"/>
</dbReference>
<accession>A0A9X2WFC5</accession>
<evidence type="ECO:0000256" key="6">
    <source>
        <dbReference type="ARBA" id="ARBA00022741"/>
    </source>
</evidence>
<dbReference type="InterPro" id="IPR001238">
    <property type="entry name" value="DNA-binding_RecF"/>
</dbReference>
<evidence type="ECO:0000256" key="10">
    <source>
        <dbReference type="RuleBase" id="RU000578"/>
    </source>
</evidence>
<keyword evidence="8 9" id="KW-0238">DNA-binding</keyword>
<keyword evidence="6 9" id="KW-0547">Nucleotide-binding</keyword>
<dbReference type="GO" id="GO:0005524">
    <property type="term" value="F:ATP binding"/>
    <property type="evidence" value="ECO:0007669"/>
    <property type="project" value="UniProtKB-UniRule"/>
</dbReference>
<comment type="function">
    <text evidence="9 10">The RecF protein is involved in DNA metabolism; it is required for DNA replication and normal SOS inducibility. RecF binds preferentially to single-stranded, linear DNA. It also seems to bind ATP.</text>
</comment>
<evidence type="ECO:0000256" key="1">
    <source>
        <dbReference type="ARBA" id="ARBA00004496"/>
    </source>
</evidence>
<dbReference type="Gene3D" id="1.20.1050.90">
    <property type="entry name" value="RecF/RecN/SMC, N-terminal domain"/>
    <property type="match status" value="1"/>
</dbReference>
<feature type="binding site" evidence="9">
    <location>
        <begin position="30"/>
        <end position="37"/>
    </location>
    <ligand>
        <name>ATP</name>
        <dbReference type="ChEBI" id="CHEBI:30616"/>
    </ligand>
</feature>
<dbReference type="Proteomes" id="UP001147830">
    <property type="component" value="Unassembled WGS sequence"/>
</dbReference>
<evidence type="ECO:0000256" key="3">
    <source>
        <dbReference type="ARBA" id="ARBA00020170"/>
    </source>
</evidence>
<reference evidence="12" key="2">
    <citation type="submission" date="2022-08" db="EMBL/GenBank/DDBJ databases">
        <authorList>
            <person name="Dong C."/>
        </authorList>
    </citation>
    <scope>NUCLEOTIDE SEQUENCE</scope>
    <source>
        <strain evidence="12">59MF3M-4</strain>
    </source>
</reference>
<gene>
    <name evidence="9 12" type="primary">recF</name>
    <name evidence="12" type="ORF">NYR02_09290</name>
</gene>
<dbReference type="Gene3D" id="3.40.50.300">
    <property type="entry name" value="P-loop containing nucleotide triphosphate hydrolases"/>
    <property type="match status" value="1"/>
</dbReference>
<dbReference type="InterPro" id="IPR006595">
    <property type="entry name" value="CTLH_C"/>
</dbReference>
<dbReference type="GO" id="GO:0009432">
    <property type="term" value="P:SOS response"/>
    <property type="evidence" value="ECO:0007669"/>
    <property type="project" value="UniProtKB-UniRule"/>
</dbReference>
<dbReference type="GO" id="GO:0003697">
    <property type="term" value="F:single-stranded DNA binding"/>
    <property type="evidence" value="ECO:0007669"/>
    <property type="project" value="UniProtKB-UniRule"/>
</dbReference>
<comment type="subcellular location">
    <subcellularLocation>
        <location evidence="1 9 10">Cytoplasm</location>
    </subcellularLocation>
</comment>
<name>A0A9X2WFC5_9GAMM</name>
<protein>
    <recommendedName>
        <fullName evidence="3 9">DNA replication and repair protein RecF</fullName>
    </recommendedName>
</protein>
<dbReference type="GO" id="GO:0005737">
    <property type="term" value="C:cytoplasm"/>
    <property type="evidence" value="ECO:0007669"/>
    <property type="project" value="UniProtKB-SubCell"/>
</dbReference>
<dbReference type="PROSITE" id="PS50897">
    <property type="entry name" value="CTLH"/>
    <property type="match status" value="1"/>
</dbReference>
<evidence type="ECO:0000256" key="8">
    <source>
        <dbReference type="ARBA" id="ARBA00023125"/>
    </source>
</evidence>
<dbReference type="InterPro" id="IPR042174">
    <property type="entry name" value="RecF_2"/>
</dbReference>
<dbReference type="RefSeq" id="WP_260976085.1">
    <property type="nucleotide sequence ID" value="NZ_JAOANI010000015.1"/>
</dbReference>
<comment type="caution">
    <text evidence="12">The sequence shown here is derived from an EMBL/GenBank/DDBJ whole genome shotgun (WGS) entry which is preliminary data.</text>
</comment>
<dbReference type="GO" id="GO:0006302">
    <property type="term" value="P:double-strand break repair"/>
    <property type="evidence" value="ECO:0007669"/>
    <property type="project" value="TreeGrafter"/>
</dbReference>
<dbReference type="NCBIfam" id="TIGR00611">
    <property type="entry name" value="recf"/>
    <property type="match status" value="1"/>
</dbReference>
<sequence>MPIRQLKISGVRNLQPLDLTLQPGVNFIYGDNGSGKTSILEAIVLMAAGKSFRTSQLKHVLAHDADRIEIQMDIDDESLGHCQLDSLRLKGGDHLLKLNGSVLTSQAEAAHWLPVQVIDPTTFKLLSGSPEERRQFIDWGVFHVEHSFMEQWKTFRKQLKQRNSVLKQKEAEWLPVWNKGFVESALVIDQHRRDYLKRFKPEFMRILKALDESVDVSLAYYPGWDKDSALQDVLDKQQERDMVLGYTQSGPHRAELRIKVDKQPAAEILSRGQQKTVVAALKIAQGALFQQESGRRTIYLVDDLASELDEKHRFALCKLLEDLKCQVFITSIDKDKLTDIWQPVASTVFHVEHGRIEDVAQEIQGVTQEQSPVTD</sequence>
<dbReference type="PANTHER" id="PTHR32182:SF0">
    <property type="entry name" value="DNA REPLICATION AND REPAIR PROTEIN RECF"/>
    <property type="match status" value="1"/>
</dbReference>
<feature type="domain" description="CTLH" evidence="11">
    <location>
        <begin position="300"/>
        <end position="339"/>
    </location>
</feature>
<dbReference type="AlphaFoldDB" id="A0A9X2WFC5"/>
<dbReference type="HAMAP" id="MF_00365">
    <property type="entry name" value="RecF"/>
    <property type="match status" value="1"/>
</dbReference>
<organism evidence="12 13">
    <name type="scientific">Thalassolituus pacificus</name>
    <dbReference type="NCBI Taxonomy" id="2975440"/>
    <lineage>
        <taxon>Bacteria</taxon>
        <taxon>Pseudomonadati</taxon>
        <taxon>Pseudomonadota</taxon>
        <taxon>Gammaproteobacteria</taxon>
        <taxon>Oceanospirillales</taxon>
        <taxon>Oceanospirillaceae</taxon>
        <taxon>Thalassolituus</taxon>
    </lineage>
</organism>
<reference evidence="12" key="1">
    <citation type="journal article" date="2022" name="Front. Microbiol.">
        <title>Genome-based taxonomic rearrangement of Oceanobacter-related bacteria including the description of Thalassolituus hydrocarbonoclasticus sp. nov. and Thalassolituus pacificus sp. nov. and emended description of the genus Thalassolituus.</title>
        <authorList>
            <person name="Dong C."/>
            <person name="Wei L."/>
            <person name="Wang J."/>
            <person name="Lai Q."/>
            <person name="Huang Z."/>
            <person name="Shao Z."/>
        </authorList>
    </citation>
    <scope>NUCLEOTIDE SEQUENCE</scope>
    <source>
        <strain evidence="12">59MF3M-4</strain>
    </source>
</reference>
<dbReference type="InterPro" id="IPR018078">
    <property type="entry name" value="DNA-binding_RecF_CS"/>
</dbReference>
<evidence type="ECO:0000256" key="2">
    <source>
        <dbReference type="ARBA" id="ARBA00008016"/>
    </source>
</evidence>